<dbReference type="InterPro" id="IPR011856">
    <property type="entry name" value="tRNA_endonuc-like_dom_sf"/>
</dbReference>
<dbReference type="AlphaFoldDB" id="A0A380Q0G7"/>
<dbReference type="GO" id="GO:0003677">
    <property type="term" value="F:DNA binding"/>
    <property type="evidence" value="ECO:0007669"/>
    <property type="project" value="InterPro"/>
</dbReference>
<dbReference type="InterPro" id="IPR007560">
    <property type="entry name" value="Restrct_endonuc_IV_Mrr"/>
</dbReference>
<gene>
    <name evidence="2" type="ORF">NCTC11470_04448</name>
</gene>
<evidence type="ECO:0000313" key="3">
    <source>
        <dbReference type="Proteomes" id="UP000254835"/>
    </source>
</evidence>
<evidence type="ECO:0000259" key="1">
    <source>
        <dbReference type="Pfam" id="PF04471"/>
    </source>
</evidence>
<keyword evidence="2" id="KW-0255">Endonuclease</keyword>
<name>A0A380Q0G7_YERFR</name>
<dbReference type="Proteomes" id="UP000254835">
    <property type="component" value="Unassembled WGS sequence"/>
</dbReference>
<dbReference type="GO" id="GO:0009307">
    <property type="term" value="P:DNA restriction-modification system"/>
    <property type="evidence" value="ECO:0007669"/>
    <property type="project" value="InterPro"/>
</dbReference>
<dbReference type="SUPFAM" id="SSF52980">
    <property type="entry name" value="Restriction endonuclease-like"/>
    <property type="match status" value="1"/>
</dbReference>
<reference evidence="2 3" key="1">
    <citation type="submission" date="2018-06" db="EMBL/GenBank/DDBJ databases">
        <authorList>
            <consortium name="Pathogen Informatics"/>
            <person name="Doyle S."/>
        </authorList>
    </citation>
    <scope>NUCLEOTIDE SEQUENCE [LARGE SCALE GENOMIC DNA]</scope>
    <source>
        <strain evidence="2 3">NCTC11470</strain>
    </source>
</reference>
<keyword evidence="2" id="KW-0540">Nuclease</keyword>
<organism evidence="2 3">
    <name type="scientific">Yersinia frederiksenii</name>
    <dbReference type="NCBI Taxonomy" id="29484"/>
    <lineage>
        <taxon>Bacteria</taxon>
        <taxon>Pseudomonadati</taxon>
        <taxon>Pseudomonadota</taxon>
        <taxon>Gammaproteobacteria</taxon>
        <taxon>Enterobacterales</taxon>
        <taxon>Yersiniaceae</taxon>
        <taxon>Yersinia</taxon>
    </lineage>
</organism>
<dbReference type="EMBL" id="UHJA01000001">
    <property type="protein sequence ID" value="SUP79316.1"/>
    <property type="molecule type" value="Genomic_DNA"/>
</dbReference>
<proteinExistence type="predicted"/>
<dbReference type="InterPro" id="IPR011335">
    <property type="entry name" value="Restrct_endonuc-II-like"/>
</dbReference>
<keyword evidence="2" id="KW-0378">Hydrolase</keyword>
<evidence type="ECO:0000313" key="2">
    <source>
        <dbReference type="EMBL" id="SUP79316.1"/>
    </source>
</evidence>
<dbReference type="Gene3D" id="3.40.1350.10">
    <property type="match status" value="1"/>
</dbReference>
<protein>
    <submittedName>
        <fullName evidence="2">Restriction endonuclease</fullName>
    </submittedName>
</protein>
<dbReference type="GeneID" id="57907612"/>
<sequence>MTRPSMKALVDLLSKSPTSPPPEKWQDLESHVQGVYQQLLDIQGNKTMVARNVQISGREGSSYQIDVYYEFEMAGIRHRVAVECKNRSRPLERDSVLAFHAKIHQCCLSHGIIVSSGSFQKGAREFAEQNNVTLMDYSELPSIGNLLSRRLTNVVIPDEDTVGQPFWTIFDTEEYSPFGHIDTKNKIMTAFLFLSRAHAQRFLKGQNLGTKWQVRGMAQRHLSCYILTCDAFNARYVIARPGYAAGVPENQFLFDEIRRKDLISDFHEGVDLPKEPNTAPGYCSILKKKSGG</sequence>
<feature type="domain" description="Restriction endonuclease type IV Mrr" evidence="1">
    <location>
        <begin position="39"/>
        <end position="140"/>
    </location>
</feature>
<dbReference type="GO" id="GO:0004519">
    <property type="term" value="F:endonuclease activity"/>
    <property type="evidence" value="ECO:0007669"/>
    <property type="project" value="UniProtKB-KW"/>
</dbReference>
<accession>A0A380Q0G7</accession>
<dbReference type="OrthoDB" id="5191874at2"/>
<dbReference type="Pfam" id="PF04471">
    <property type="entry name" value="Mrr_cat"/>
    <property type="match status" value="1"/>
</dbReference>
<dbReference type="RefSeq" id="WP_004708037.1">
    <property type="nucleotide sequence ID" value="NZ_CP023964.1"/>
</dbReference>